<dbReference type="SUPFAM" id="SSF46785">
    <property type="entry name" value="Winged helix' DNA-binding domain"/>
    <property type="match status" value="1"/>
</dbReference>
<dbReference type="RefSeq" id="WP_348789778.1">
    <property type="nucleotide sequence ID" value="NZ_CP157390.1"/>
</dbReference>
<sequence length="155" mass="16838">MTARTERLAVLLRTLMFAQRAAGEEWIRESGLTRSQSFTLGYVDAHSDRGVIGRELAEMSGTTPASVTSLLQGLEDRGYITREPSPTDSRVKLVRATAEGSRVIAGFDEAMSAAQERLFSTLDDAEQDALIALLERVTDGVDAQDDGPPPGRGRR</sequence>
<organism evidence="4">
    <name type="scientific">Leifsonia sp. NPDC080035</name>
    <dbReference type="NCBI Taxonomy" id="3143936"/>
    <lineage>
        <taxon>Bacteria</taxon>
        <taxon>Bacillati</taxon>
        <taxon>Actinomycetota</taxon>
        <taxon>Actinomycetes</taxon>
        <taxon>Micrococcales</taxon>
        <taxon>Microbacteriaceae</taxon>
        <taxon>Leifsonia</taxon>
    </lineage>
</organism>
<dbReference type="PANTHER" id="PTHR33164">
    <property type="entry name" value="TRANSCRIPTIONAL REGULATOR, MARR FAMILY"/>
    <property type="match status" value="1"/>
</dbReference>
<reference evidence="4" key="1">
    <citation type="submission" date="2024-05" db="EMBL/GenBank/DDBJ databases">
        <title>The Natural Products Discovery Center: Release of the First 8490 Sequenced Strains for Exploring Actinobacteria Biosynthetic Diversity.</title>
        <authorList>
            <person name="Kalkreuter E."/>
            <person name="Kautsar S.A."/>
            <person name="Yang D."/>
            <person name="Bader C.D."/>
            <person name="Teijaro C.N."/>
            <person name="Fluegel L."/>
            <person name="Davis C.M."/>
            <person name="Simpson J.R."/>
            <person name="Lauterbach L."/>
            <person name="Steele A.D."/>
            <person name="Gui C."/>
            <person name="Meng S."/>
            <person name="Li G."/>
            <person name="Viehrig K."/>
            <person name="Ye F."/>
            <person name="Su P."/>
            <person name="Kiefer A.F."/>
            <person name="Nichols A."/>
            <person name="Cepeda A.J."/>
            <person name="Yan W."/>
            <person name="Fan B."/>
            <person name="Jiang Y."/>
            <person name="Adhikari A."/>
            <person name="Zheng C.-J."/>
            <person name="Schuster L."/>
            <person name="Cowan T.M."/>
            <person name="Smanski M.J."/>
            <person name="Chevrette M.G."/>
            <person name="de Carvalho L.P.S."/>
            <person name="Shen B."/>
        </authorList>
    </citation>
    <scope>NUCLEOTIDE SEQUENCE</scope>
    <source>
        <strain evidence="4">NPDC080035</strain>
    </source>
</reference>
<dbReference type="EMBL" id="CP157390">
    <property type="protein sequence ID" value="XBM49868.1"/>
    <property type="molecule type" value="Genomic_DNA"/>
</dbReference>
<dbReference type="InterPro" id="IPR000835">
    <property type="entry name" value="HTH_MarR-typ"/>
</dbReference>
<dbReference type="PANTHER" id="PTHR33164:SF56">
    <property type="entry name" value="HTH-TYPE TRANSCRIPTIONAL REGULATOR MHQR"/>
    <property type="match status" value="1"/>
</dbReference>
<dbReference type="InterPro" id="IPR036388">
    <property type="entry name" value="WH-like_DNA-bd_sf"/>
</dbReference>
<gene>
    <name evidence="4" type="ORF">AAME72_08360</name>
</gene>
<keyword evidence="2" id="KW-0804">Transcription</keyword>
<dbReference type="PROSITE" id="PS50995">
    <property type="entry name" value="HTH_MARR_2"/>
    <property type="match status" value="1"/>
</dbReference>
<dbReference type="PRINTS" id="PR00598">
    <property type="entry name" value="HTHMARR"/>
</dbReference>
<dbReference type="SMART" id="SM00347">
    <property type="entry name" value="HTH_MARR"/>
    <property type="match status" value="1"/>
</dbReference>
<dbReference type="InterPro" id="IPR036390">
    <property type="entry name" value="WH_DNA-bd_sf"/>
</dbReference>
<protein>
    <submittedName>
        <fullName evidence="4">MarR family transcriptional regulator</fullName>
    </submittedName>
</protein>
<name>A0AAU7GIJ9_9MICO</name>
<feature type="domain" description="HTH marR-type" evidence="3">
    <location>
        <begin position="5"/>
        <end position="139"/>
    </location>
</feature>
<accession>A0AAU7GIJ9</accession>
<dbReference type="Pfam" id="PF12802">
    <property type="entry name" value="MarR_2"/>
    <property type="match status" value="1"/>
</dbReference>
<proteinExistence type="predicted"/>
<dbReference type="GO" id="GO:0003700">
    <property type="term" value="F:DNA-binding transcription factor activity"/>
    <property type="evidence" value="ECO:0007669"/>
    <property type="project" value="InterPro"/>
</dbReference>
<keyword evidence="1" id="KW-0805">Transcription regulation</keyword>
<evidence type="ECO:0000259" key="3">
    <source>
        <dbReference type="PROSITE" id="PS50995"/>
    </source>
</evidence>
<dbReference type="AlphaFoldDB" id="A0AAU7GIJ9"/>
<dbReference type="InterPro" id="IPR039422">
    <property type="entry name" value="MarR/SlyA-like"/>
</dbReference>
<dbReference type="GO" id="GO:0006950">
    <property type="term" value="P:response to stress"/>
    <property type="evidence" value="ECO:0007669"/>
    <property type="project" value="TreeGrafter"/>
</dbReference>
<evidence type="ECO:0000313" key="4">
    <source>
        <dbReference type="EMBL" id="XBM49868.1"/>
    </source>
</evidence>
<evidence type="ECO:0000256" key="1">
    <source>
        <dbReference type="ARBA" id="ARBA00023015"/>
    </source>
</evidence>
<evidence type="ECO:0000256" key="2">
    <source>
        <dbReference type="ARBA" id="ARBA00023163"/>
    </source>
</evidence>
<dbReference type="Gene3D" id="1.10.10.10">
    <property type="entry name" value="Winged helix-like DNA-binding domain superfamily/Winged helix DNA-binding domain"/>
    <property type="match status" value="1"/>
</dbReference>